<sequence length="691" mass="78771">MKEKTSKITRSILPLLILYILNYYIGKYGESSNGHVYLKYILITIIYCSVYIVINTKNKYLNILNIHRIRYYILAIIFIILVLFKIQGSSIGIWDDYYKDYGGQEIKTVYAGVPRDVRSDEWLVQTPIYLSQVTGEGTLSRINPNIRSDGQDIVVSAYSPALDITNIGKPFNWGFFFLDKERGLSWYWNLKLLGLFILSYEMALILGKRNKSIAVIGAMLITFASASQWWFSSIVDLIIFSQALVVSIYYYLRTSNVKLKIVNTLLFIIAGIGFVISLYPPIQVPLGYLTLIFLVFIVLKNKHKIKRKDITIFLISVILIFAVIGYFVYTAMDALTLLSSTVYPGARVELGGSRDFASIGNYLFGWLLPYKDVPYANSSELSGYISLLPVVIILFFFRNRKDRNNKLIIAVVVFMLIMCSFTLFKYPEFLAKITLFSYVPESRMRITLGLAGTYLICLLLPNLLEKKNKTSMAIIVTVVSLGILFIPLYKSQAYEYLGAGGTIMAIILFAILIYYIVKGYVKEMVPFVVVFMLITGFFVNPVCSGVAPIYEKEVSKAITRINEVDSGKWAAVDSLVGGEFLNANGVEVFNSAHHYPDLNMWQSLDENNEYENVYNRFAHIIVEITEKENSFELAQNDVVKVNININELDKTGIKYFMSGNDLSEFNKDGETIFEELYFNTIDNVYIYEYVS</sequence>
<dbReference type="InterPro" id="IPR056071">
    <property type="entry name" value="DUF7654"/>
</dbReference>
<accession>A0A2T0BGT7</accession>
<keyword evidence="1" id="KW-0472">Membrane</keyword>
<evidence type="ECO:0008006" key="6">
    <source>
        <dbReference type="Google" id="ProtNLM"/>
    </source>
</evidence>
<feature type="transmembrane region" description="Helical" evidence="1">
    <location>
        <begin position="186"/>
        <end position="206"/>
    </location>
</feature>
<organism evidence="4 5">
    <name type="scientific">Clostridium vincentii</name>
    <dbReference type="NCBI Taxonomy" id="52704"/>
    <lineage>
        <taxon>Bacteria</taxon>
        <taxon>Bacillati</taxon>
        <taxon>Bacillota</taxon>
        <taxon>Clostridia</taxon>
        <taxon>Eubacteriales</taxon>
        <taxon>Clostridiaceae</taxon>
        <taxon>Clostridium</taxon>
    </lineage>
</organism>
<dbReference type="InterPro" id="IPR056074">
    <property type="entry name" value="DUF7657"/>
</dbReference>
<feature type="transmembrane region" description="Helical" evidence="1">
    <location>
        <begin position="259"/>
        <end position="276"/>
    </location>
</feature>
<name>A0A2T0BGT7_9CLOT</name>
<dbReference type="RefSeq" id="WP_106059296.1">
    <property type="nucleotide sequence ID" value="NZ_PVXQ01000010.1"/>
</dbReference>
<feature type="transmembrane region" description="Helical" evidence="1">
    <location>
        <begin position="37"/>
        <end position="57"/>
    </location>
</feature>
<feature type="transmembrane region" description="Helical" evidence="1">
    <location>
        <begin position="524"/>
        <end position="550"/>
    </location>
</feature>
<feature type="transmembrane region" description="Helical" evidence="1">
    <location>
        <begin position="407"/>
        <end position="426"/>
    </location>
</feature>
<feature type="transmembrane region" description="Helical" evidence="1">
    <location>
        <begin position="446"/>
        <end position="464"/>
    </location>
</feature>
<dbReference type="Pfam" id="PF24672">
    <property type="entry name" value="DUF7654"/>
    <property type="match status" value="1"/>
</dbReference>
<feature type="transmembrane region" description="Helical" evidence="1">
    <location>
        <begin position="282"/>
        <end position="299"/>
    </location>
</feature>
<dbReference type="AlphaFoldDB" id="A0A2T0BGT7"/>
<feature type="transmembrane region" description="Helical" evidence="1">
    <location>
        <begin position="213"/>
        <end position="231"/>
    </location>
</feature>
<keyword evidence="1" id="KW-1133">Transmembrane helix</keyword>
<feature type="domain" description="DUF7654" evidence="2">
    <location>
        <begin position="548"/>
        <end position="690"/>
    </location>
</feature>
<protein>
    <recommendedName>
        <fullName evidence="6">Glycosyltransferase RgtA/B/C/D-like domain-containing protein</fullName>
    </recommendedName>
</protein>
<dbReference type="Pfam" id="PF24677">
    <property type="entry name" value="DUF7657"/>
    <property type="match status" value="1"/>
</dbReference>
<dbReference type="EMBL" id="PVXQ01000010">
    <property type="protein sequence ID" value="PRR83053.1"/>
    <property type="molecule type" value="Genomic_DNA"/>
</dbReference>
<feature type="transmembrane region" description="Helical" evidence="1">
    <location>
        <begin position="69"/>
        <end position="86"/>
    </location>
</feature>
<keyword evidence="1" id="KW-0812">Transmembrane</keyword>
<proteinExistence type="predicted"/>
<keyword evidence="5" id="KW-1185">Reference proteome</keyword>
<feature type="transmembrane region" description="Helical" evidence="1">
    <location>
        <begin position="311"/>
        <end position="329"/>
    </location>
</feature>
<feature type="transmembrane region" description="Helical" evidence="1">
    <location>
        <begin position="7"/>
        <end position="25"/>
    </location>
</feature>
<evidence type="ECO:0000313" key="5">
    <source>
        <dbReference type="Proteomes" id="UP000239471"/>
    </source>
</evidence>
<evidence type="ECO:0000256" key="1">
    <source>
        <dbReference type="SAM" id="Phobius"/>
    </source>
</evidence>
<dbReference type="Proteomes" id="UP000239471">
    <property type="component" value="Unassembled WGS sequence"/>
</dbReference>
<feature type="transmembrane region" description="Helical" evidence="1">
    <location>
        <begin position="237"/>
        <end position="252"/>
    </location>
</feature>
<feature type="domain" description="DUF7657" evidence="3">
    <location>
        <begin position="68"/>
        <end position="460"/>
    </location>
</feature>
<comment type="caution">
    <text evidence="4">The sequence shown here is derived from an EMBL/GenBank/DDBJ whole genome shotgun (WGS) entry which is preliminary data.</text>
</comment>
<evidence type="ECO:0000313" key="4">
    <source>
        <dbReference type="EMBL" id="PRR83053.1"/>
    </source>
</evidence>
<feature type="transmembrane region" description="Helical" evidence="1">
    <location>
        <begin position="381"/>
        <end position="398"/>
    </location>
</feature>
<feature type="transmembrane region" description="Helical" evidence="1">
    <location>
        <begin position="496"/>
        <end position="517"/>
    </location>
</feature>
<reference evidence="4 5" key="1">
    <citation type="submission" date="2018-03" db="EMBL/GenBank/DDBJ databases">
        <title>Genome sequence of Clostridium vincentii DSM 10228.</title>
        <authorList>
            <person name="Poehlein A."/>
            <person name="Daniel R."/>
        </authorList>
    </citation>
    <scope>NUCLEOTIDE SEQUENCE [LARGE SCALE GENOMIC DNA]</scope>
    <source>
        <strain evidence="4 5">DSM 10228</strain>
    </source>
</reference>
<evidence type="ECO:0000259" key="3">
    <source>
        <dbReference type="Pfam" id="PF24677"/>
    </source>
</evidence>
<dbReference type="OrthoDB" id="909787at2"/>
<feature type="transmembrane region" description="Helical" evidence="1">
    <location>
        <begin position="471"/>
        <end position="490"/>
    </location>
</feature>
<gene>
    <name evidence="4" type="ORF">CLVI_13020</name>
</gene>
<evidence type="ECO:0000259" key="2">
    <source>
        <dbReference type="Pfam" id="PF24672"/>
    </source>
</evidence>